<organism evidence="2 3">
    <name type="scientific">Heterotrigona itama</name>
    <dbReference type="NCBI Taxonomy" id="395501"/>
    <lineage>
        <taxon>Eukaryota</taxon>
        <taxon>Metazoa</taxon>
        <taxon>Ecdysozoa</taxon>
        <taxon>Arthropoda</taxon>
        <taxon>Hexapoda</taxon>
        <taxon>Insecta</taxon>
        <taxon>Pterygota</taxon>
        <taxon>Neoptera</taxon>
        <taxon>Endopterygota</taxon>
        <taxon>Hymenoptera</taxon>
        <taxon>Apocrita</taxon>
        <taxon>Aculeata</taxon>
        <taxon>Apoidea</taxon>
        <taxon>Anthophila</taxon>
        <taxon>Apidae</taxon>
        <taxon>Heterotrigona</taxon>
    </lineage>
</organism>
<feature type="compositionally biased region" description="Basic and acidic residues" evidence="1">
    <location>
        <begin position="12"/>
        <end position="23"/>
    </location>
</feature>
<dbReference type="AlphaFoldDB" id="A0A6V7H9K8"/>
<evidence type="ECO:0000313" key="3">
    <source>
        <dbReference type="Proteomes" id="UP000752696"/>
    </source>
</evidence>
<sequence length="167" mass="18497">KQPLPCFLGKAEASDGHTPEKRQRHYDEHLQPLGASLRDMKSLQTNFLSVPFGSSLPCPGESSSCSSSACQSEELEKTWYTVSRMPMPLSCLCPLRQLLKCSASDGLRGAIMSFGLCETSVDDDTDRIKVEFQFLTLPNLGFGARIYQNVSKVTEKRRFTLLGSGRN</sequence>
<protein>
    <submittedName>
        <fullName evidence="2">Uncharacterized protein</fullName>
    </submittedName>
</protein>
<evidence type="ECO:0000313" key="2">
    <source>
        <dbReference type="EMBL" id="CAD1476341.1"/>
    </source>
</evidence>
<reference evidence="2" key="1">
    <citation type="submission" date="2020-07" db="EMBL/GenBank/DDBJ databases">
        <authorList>
            <person name="Nazaruddin N."/>
        </authorList>
    </citation>
    <scope>NUCLEOTIDE SEQUENCE</scope>
</reference>
<dbReference type="OrthoDB" id="10435188at2759"/>
<dbReference type="Proteomes" id="UP000752696">
    <property type="component" value="Unassembled WGS sequence"/>
</dbReference>
<keyword evidence="3" id="KW-1185">Reference proteome</keyword>
<evidence type="ECO:0000256" key="1">
    <source>
        <dbReference type="SAM" id="MobiDB-lite"/>
    </source>
</evidence>
<feature type="region of interest" description="Disordered" evidence="1">
    <location>
        <begin position="1"/>
        <end position="23"/>
    </location>
</feature>
<comment type="caution">
    <text evidence="2">The sequence shown here is derived from an EMBL/GenBank/DDBJ whole genome shotgun (WGS) entry which is preliminary data.</text>
</comment>
<dbReference type="EMBL" id="CAJDYZ010009268">
    <property type="protein sequence ID" value="CAD1476341.1"/>
    <property type="molecule type" value="Genomic_DNA"/>
</dbReference>
<feature type="non-terminal residue" evidence="2">
    <location>
        <position position="1"/>
    </location>
</feature>
<name>A0A6V7H9K8_9HYME</name>
<proteinExistence type="predicted"/>
<accession>A0A6V7H9K8</accession>
<gene>
    <name evidence="2" type="ORF">MHI_LOCUS639228</name>
</gene>
<feature type="non-terminal residue" evidence="2">
    <location>
        <position position="167"/>
    </location>
</feature>